<evidence type="ECO:0000256" key="2">
    <source>
        <dbReference type="ARBA" id="ARBA00023125"/>
    </source>
</evidence>
<evidence type="ECO:0000256" key="3">
    <source>
        <dbReference type="ARBA" id="ARBA00023163"/>
    </source>
</evidence>
<dbReference type="InterPro" id="IPR010982">
    <property type="entry name" value="Lambda_DNA-bd_dom_sf"/>
</dbReference>
<evidence type="ECO:0000313" key="5">
    <source>
        <dbReference type="EMBL" id="KOO50382.1"/>
    </source>
</evidence>
<dbReference type="Gene3D" id="3.40.50.2300">
    <property type="match status" value="2"/>
</dbReference>
<keyword evidence="3" id="KW-0804">Transcription</keyword>
<dbReference type="PANTHER" id="PTHR30146">
    <property type="entry name" value="LACI-RELATED TRANSCRIPTIONAL REPRESSOR"/>
    <property type="match status" value="1"/>
</dbReference>
<dbReference type="Proteomes" id="UP000037558">
    <property type="component" value="Unassembled WGS sequence"/>
</dbReference>
<dbReference type="SUPFAM" id="SSF47413">
    <property type="entry name" value="lambda repressor-like DNA-binding domains"/>
    <property type="match status" value="1"/>
</dbReference>
<dbReference type="InterPro" id="IPR001761">
    <property type="entry name" value="Peripla_BP/Lac1_sug-bd_dom"/>
</dbReference>
<dbReference type="SMART" id="SM00354">
    <property type="entry name" value="HTH_LACI"/>
    <property type="match status" value="1"/>
</dbReference>
<sequence length="332" mass="37609">MSNIRTIAERAGVSVTTVSRVLNDHPYVSEEKRLAVKRVIDELQYTKNINAVHLVKGQTYMIGVILPYVNHPYYNQIIEGIAKEALLHGYKLVICQTNYQVDKEKEALEMLKVKQVDGLVICSRESDWAIIESYERFGPIVMCEEAKDRLVSSVYINHYDGFKLGMEYFISKGHTSIGCCLARPNSENSKKRRNAYQDVLQQVDIKDREDWVFYGCLTIEDGEGVAEKLFQMGDRPEALLVSSDQVAAGIITKSQQLGMNVPEDLSVIGFDNHPISRALGITTIEHPGLEMGQKAFTQIYKQIVQKESSSDHELSFQLIERHSVCNKAERSE</sequence>
<gene>
    <name evidence="5" type="ORF">AMD01_01090</name>
</gene>
<proteinExistence type="predicted"/>
<accession>A0A0M0LHI7</accession>
<dbReference type="EMBL" id="LILC01000002">
    <property type="protein sequence ID" value="KOO50382.1"/>
    <property type="molecule type" value="Genomic_DNA"/>
</dbReference>
<dbReference type="PROSITE" id="PS50932">
    <property type="entry name" value="HTH_LACI_2"/>
    <property type="match status" value="1"/>
</dbReference>
<dbReference type="OrthoDB" id="9798934at2"/>
<dbReference type="AlphaFoldDB" id="A0A0M0LHI7"/>
<feature type="domain" description="HTH lacI-type" evidence="4">
    <location>
        <begin position="2"/>
        <end position="56"/>
    </location>
</feature>
<dbReference type="InterPro" id="IPR000843">
    <property type="entry name" value="HTH_LacI"/>
</dbReference>
<name>A0A0M0LHI7_9BACI</name>
<dbReference type="Pfam" id="PF00532">
    <property type="entry name" value="Peripla_BP_1"/>
    <property type="match status" value="1"/>
</dbReference>
<dbReference type="CDD" id="cd01392">
    <property type="entry name" value="HTH_LacI"/>
    <property type="match status" value="1"/>
</dbReference>
<dbReference type="Pfam" id="PF00356">
    <property type="entry name" value="LacI"/>
    <property type="match status" value="1"/>
</dbReference>
<dbReference type="PANTHER" id="PTHR30146:SF105">
    <property type="entry name" value="CATABOLITE CONTROL PROTEIN B"/>
    <property type="match status" value="1"/>
</dbReference>
<dbReference type="Gene3D" id="1.10.260.40">
    <property type="entry name" value="lambda repressor-like DNA-binding domains"/>
    <property type="match status" value="1"/>
</dbReference>
<keyword evidence="6" id="KW-1185">Reference proteome</keyword>
<dbReference type="STRING" id="284581.AMD01_01090"/>
<dbReference type="RefSeq" id="WP_053399536.1">
    <property type="nucleotide sequence ID" value="NZ_LILC01000002.1"/>
</dbReference>
<dbReference type="InterPro" id="IPR028082">
    <property type="entry name" value="Peripla_BP_I"/>
</dbReference>
<reference evidence="6" key="1">
    <citation type="submission" date="2015-08" db="EMBL/GenBank/DDBJ databases">
        <title>Fjat-14210 dsm16467.</title>
        <authorList>
            <person name="Liu B."/>
            <person name="Wang J."/>
            <person name="Zhu Y."/>
            <person name="Liu G."/>
            <person name="Chen Q."/>
            <person name="Chen Z."/>
            <person name="Lan J."/>
            <person name="Che J."/>
            <person name="Ge C."/>
            <person name="Shi H."/>
            <person name="Pan Z."/>
            <person name="Liu X."/>
        </authorList>
    </citation>
    <scope>NUCLEOTIDE SEQUENCE [LARGE SCALE GENOMIC DNA]</scope>
    <source>
        <strain evidence="6">DSM 16467</strain>
    </source>
</reference>
<comment type="caution">
    <text evidence="5">The sequence shown here is derived from an EMBL/GenBank/DDBJ whole genome shotgun (WGS) entry which is preliminary data.</text>
</comment>
<dbReference type="PATRIC" id="fig|284581.3.peg.467"/>
<protein>
    <submittedName>
        <fullName evidence="5">LacI family transcriptional regulator</fullName>
    </submittedName>
</protein>
<evidence type="ECO:0000256" key="1">
    <source>
        <dbReference type="ARBA" id="ARBA00023015"/>
    </source>
</evidence>
<dbReference type="GO" id="GO:0000976">
    <property type="term" value="F:transcription cis-regulatory region binding"/>
    <property type="evidence" value="ECO:0007669"/>
    <property type="project" value="TreeGrafter"/>
</dbReference>
<dbReference type="SUPFAM" id="SSF53822">
    <property type="entry name" value="Periplasmic binding protein-like I"/>
    <property type="match status" value="1"/>
</dbReference>
<keyword evidence="2" id="KW-0238">DNA-binding</keyword>
<keyword evidence="1" id="KW-0805">Transcription regulation</keyword>
<dbReference type="CDD" id="cd06286">
    <property type="entry name" value="PBP1_CcpB-like"/>
    <property type="match status" value="1"/>
</dbReference>
<evidence type="ECO:0000313" key="6">
    <source>
        <dbReference type="Proteomes" id="UP000037558"/>
    </source>
</evidence>
<organism evidence="5 6">
    <name type="scientific">Priestia koreensis</name>
    <dbReference type="NCBI Taxonomy" id="284581"/>
    <lineage>
        <taxon>Bacteria</taxon>
        <taxon>Bacillati</taxon>
        <taxon>Bacillota</taxon>
        <taxon>Bacilli</taxon>
        <taxon>Bacillales</taxon>
        <taxon>Bacillaceae</taxon>
        <taxon>Priestia</taxon>
    </lineage>
</organism>
<evidence type="ECO:0000259" key="4">
    <source>
        <dbReference type="PROSITE" id="PS50932"/>
    </source>
</evidence>
<dbReference type="GO" id="GO:0003700">
    <property type="term" value="F:DNA-binding transcription factor activity"/>
    <property type="evidence" value="ECO:0007669"/>
    <property type="project" value="TreeGrafter"/>
</dbReference>